<dbReference type="GO" id="GO:0000209">
    <property type="term" value="P:protein polyubiquitination"/>
    <property type="evidence" value="ECO:0007669"/>
    <property type="project" value="TreeGrafter"/>
</dbReference>
<feature type="repeat" description="NHL" evidence="2">
    <location>
        <begin position="296"/>
        <end position="339"/>
    </location>
</feature>
<protein>
    <recommendedName>
        <fullName evidence="6">NHL repeat containing protein</fullName>
    </recommendedName>
</protein>
<keyword evidence="1" id="KW-0677">Repeat</keyword>
<dbReference type="Gene3D" id="2.120.10.30">
    <property type="entry name" value="TolB, C-terminal domain"/>
    <property type="match status" value="2"/>
</dbReference>
<dbReference type="Proteomes" id="UP000681722">
    <property type="component" value="Unassembled WGS sequence"/>
</dbReference>
<dbReference type="EMBL" id="CAJNOQ010019917">
    <property type="protein sequence ID" value="CAF1459580.1"/>
    <property type="molecule type" value="Genomic_DNA"/>
</dbReference>
<dbReference type="InterPro" id="IPR001258">
    <property type="entry name" value="NHL_repeat"/>
</dbReference>
<evidence type="ECO:0000313" key="5">
    <source>
        <dbReference type="Proteomes" id="UP000663829"/>
    </source>
</evidence>
<accession>A0A815Q7V7</accession>
<dbReference type="InterPro" id="IPR011042">
    <property type="entry name" value="6-blade_b-propeller_TolB-like"/>
</dbReference>
<evidence type="ECO:0000313" key="4">
    <source>
        <dbReference type="EMBL" id="CAF4330226.1"/>
    </source>
</evidence>
<dbReference type="GO" id="GO:0008270">
    <property type="term" value="F:zinc ion binding"/>
    <property type="evidence" value="ECO:0007669"/>
    <property type="project" value="UniProtKB-KW"/>
</dbReference>
<evidence type="ECO:0000256" key="1">
    <source>
        <dbReference type="ARBA" id="ARBA00022737"/>
    </source>
</evidence>
<dbReference type="GO" id="GO:0061630">
    <property type="term" value="F:ubiquitin protein ligase activity"/>
    <property type="evidence" value="ECO:0007669"/>
    <property type="project" value="TreeGrafter"/>
</dbReference>
<proteinExistence type="predicted"/>
<evidence type="ECO:0008006" key="6">
    <source>
        <dbReference type="Google" id="ProtNLM"/>
    </source>
</evidence>
<dbReference type="PANTHER" id="PTHR24104:SF25">
    <property type="entry name" value="PROTEIN LIN-41"/>
    <property type="match status" value="1"/>
</dbReference>
<sequence length="345" mass="37661">MEIRSTTYANIFETSSTLEAVPTIISNRQIPICAQWNETGITIAGHSNDSFSLNGPLGLFIDSTTDNTLYVADFSNNRILKYNTLSNVVTTIYNETGSFPTTVYVDSEQNIYIDASGENQILKISSTNDSLTVVVGSGTFTNSYGFITDERKQLLYVSDDSGHRILKWNLNTTIPYVATLIAGVTNQSGSDELHLNFPRGLDIARDEQESYLYVADFGNNRIQRYFIGNSSGDNIATAGTTIAGNGTSGNSLNQLNGPRNLYITENNEIFIADTLNHRIMKWFLNSTSGSSGVCVLGCASVPGNGTTELNQPSDIKFDSDGNLYVCDTGNNRIQKFNILIDDSCA</sequence>
<dbReference type="InterPro" id="IPR050952">
    <property type="entry name" value="TRIM-NHL_E3_ligases"/>
</dbReference>
<dbReference type="GO" id="GO:0043161">
    <property type="term" value="P:proteasome-mediated ubiquitin-dependent protein catabolic process"/>
    <property type="evidence" value="ECO:0007669"/>
    <property type="project" value="TreeGrafter"/>
</dbReference>
<evidence type="ECO:0000256" key="2">
    <source>
        <dbReference type="PROSITE-ProRule" id="PRU00504"/>
    </source>
</evidence>
<dbReference type="AlphaFoldDB" id="A0A815Q7V7"/>
<comment type="caution">
    <text evidence="3">The sequence shown here is derived from an EMBL/GenBank/DDBJ whole genome shotgun (WGS) entry which is preliminary data.</text>
</comment>
<dbReference type="Pfam" id="PF01436">
    <property type="entry name" value="NHL"/>
    <property type="match status" value="1"/>
</dbReference>
<reference evidence="3" key="1">
    <citation type="submission" date="2021-02" db="EMBL/GenBank/DDBJ databases">
        <authorList>
            <person name="Nowell W R."/>
        </authorList>
    </citation>
    <scope>NUCLEOTIDE SEQUENCE</scope>
</reference>
<dbReference type="CDD" id="cd05819">
    <property type="entry name" value="NHL"/>
    <property type="match status" value="1"/>
</dbReference>
<name>A0A815Q7V7_9BILA</name>
<dbReference type="SUPFAM" id="SSF101898">
    <property type="entry name" value="NHL repeat"/>
    <property type="match status" value="1"/>
</dbReference>
<dbReference type="PROSITE" id="PS51125">
    <property type="entry name" value="NHL"/>
    <property type="match status" value="2"/>
</dbReference>
<dbReference type="PANTHER" id="PTHR24104">
    <property type="entry name" value="E3 UBIQUITIN-PROTEIN LIGASE NHLRC1-RELATED"/>
    <property type="match status" value="1"/>
</dbReference>
<gene>
    <name evidence="3" type="ORF">GPM918_LOCUS35030</name>
    <name evidence="4" type="ORF">SRO942_LOCUS35743</name>
</gene>
<organism evidence="3 5">
    <name type="scientific">Didymodactylos carnosus</name>
    <dbReference type="NCBI Taxonomy" id="1234261"/>
    <lineage>
        <taxon>Eukaryota</taxon>
        <taxon>Metazoa</taxon>
        <taxon>Spiralia</taxon>
        <taxon>Gnathifera</taxon>
        <taxon>Rotifera</taxon>
        <taxon>Eurotatoria</taxon>
        <taxon>Bdelloidea</taxon>
        <taxon>Philodinida</taxon>
        <taxon>Philodinidae</taxon>
        <taxon>Didymodactylos</taxon>
    </lineage>
</organism>
<keyword evidence="5" id="KW-1185">Reference proteome</keyword>
<feature type="repeat" description="NHL" evidence="2">
    <location>
        <begin position="53"/>
        <end position="85"/>
    </location>
</feature>
<evidence type="ECO:0000313" key="3">
    <source>
        <dbReference type="EMBL" id="CAF1459580.1"/>
    </source>
</evidence>
<dbReference type="Proteomes" id="UP000663829">
    <property type="component" value="Unassembled WGS sequence"/>
</dbReference>
<dbReference type="EMBL" id="CAJOBC010085373">
    <property type="protein sequence ID" value="CAF4330226.1"/>
    <property type="molecule type" value="Genomic_DNA"/>
</dbReference>